<reference evidence="1" key="1">
    <citation type="submission" date="2022-10" db="EMBL/GenBank/DDBJ databases">
        <title>Rhodococcus ferula Z13 complete genome.</title>
        <authorList>
            <person name="Long X."/>
            <person name="Zang M."/>
        </authorList>
    </citation>
    <scope>NUCLEOTIDE SEQUENCE</scope>
    <source>
        <strain evidence="1">Z13</strain>
    </source>
</reference>
<dbReference type="EMBL" id="CP107551">
    <property type="protein sequence ID" value="UYP17890.1"/>
    <property type="molecule type" value="Genomic_DNA"/>
</dbReference>
<protein>
    <submittedName>
        <fullName evidence="1">Type VII secretion target</fullName>
    </submittedName>
</protein>
<organism evidence="1 2">
    <name type="scientific">Rhodococcus sacchari</name>
    <dbReference type="NCBI Taxonomy" id="2962047"/>
    <lineage>
        <taxon>Bacteria</taxon>
        <taxon>Bacillati</taxon>
        <taxon>Actinomycetota</taxon>
        <taxon>Actinomycetes</taxon>
        <taxon>Mycobacteriales</taxon>
        <taxon>Nocardiaceae</taxon>
        <taxon>Rhodococcus</taxon>
    </lineage>
</organism>
<proteinExistence type="predicted"/>
<dbReference type="Proteomes" id="UP001156484">
    <property type="component" value="Chromosome"/>
</dbReference>
<evidence type="ECO:0000313" key="2">
    <source>
        <dbReference type="Proteomes" id="UP001156484"/>
    </source>
</evidence>
<evidence type="ECO:0000313" key="1">
    <source>
        <dbReference type="EMBL" id="UYP17890.1"/>
    </source>
</evidence>
<keyword evidence="2" id="KW-1185">Reference proteome</keyword>
<accession>A0ACD4DD60</accession>
<sequence>MNELPVENVLRTDTTAMRTFGVRADALAARLLEAAARTRQGDPGPAVTALGPVAAGFLAAVTATHAAHVRELGRLGELVAGIGTNAVASADAYDRTVADTEARLQAGTENL</sequence>
<name>A0ACD4DD60_9NOCA</name>
<gene>
    <name evidence="1" type="ORF">OED52_14590</name>
</gene>